<dbReference type="AlphaFoldDB" id="A0A150PEM2"/>
<comment type="caution">
    <text evidence="1">The sequence shown here is derived from an EMBL/GenBank/DDBJ whole genome shotgun (WGS) entry which is preliminary data.</text>
</comment>
<dbReference type="Proteomes" id="UP000075604">
    <property type="component" value="Unassembled WGS sequence"/>
</dbReference>
<reference evidence="1 2" key="1">
    <citation type="submission" date="2014-02" db="EMBL/GenBank/DDBJ databases">
        <title>The small core and large imbalanced accessory genome model reveals a collaborative survival strategy of Sorangium cellulosum strains in nature.</title>
        <authorList>
            <person name="Han K."/>
            <person name="Peng R."/>
            <person name="Blom J."/>
            <person name="Li Y.-Z."/>
        </authorList>
    </citation>
    <scope>NUCLEOTIDE SEQUENCE [LARGE SCALE GENOMIC DNA]</scope>
    <source>
        <strain evidence="1 2">So0157-18</strain>
    </source>
</reference>
<name>A0A150PEM2_SORCE</name>
<evidence type="ECO:0000313" key="1">
    <source>
        <dbReference type="EMBL" id="KYF54125.1"/>
    </source>
</evidence>
<gene>
    <name evidence="1" type="ORF">BE04_42140</name>
</gene>
<evidence type="ECO:0000313" key="2">
    <source>
        <dbReference type="Proteomes" id="UP000075604"/>
    </source>
</evidence>
<accession>A0A150PEM2</accession>
<sequence>MFTTARERITARRGRLLDVGGRRGWALRGPTFGARRLWTGLLRRSAGVLSRTASVLSRTAGVRGER</sequence>
<organism evidence="1 2">
    <name type="scientific">Sorangium cellulosum</name>
    <name type="common">Polyangium cellulosum</name>
    <dbReference type="NCBI Taxonomy" id="56"/>
    <lineage>
        <taxon>Bacteria</taxon>
        <taxon>Pseudomonadati</taxon>
        <taxon>Myxococcota</taxon>
        <taxon>Polyangia</taxon>
        <taxon>Polyangiales</taxon>
        <taxon>Polyangiaceae</taxon>
        <taxon>Sorangium</taxon>
    </lineage>
</organism>
<dbReference type="EMBL" id="JELX01002837">
    <property type="protein sequence ID" value="KYF54125.1"/>
    <property type="molecule type" value="Genomic_DNA"/>
</dbReference>
<protein>
    <submittedName>
        <fullName evidence="1">Uncharacterized protein</fullName>
    </submittedName>
</protein>
<proteinExistence type="predicted"/>